<dbReference type="FunFam" id="1.10.390.10:FF:000011">
    <property type="entry name" value="Transcription initiation factor TFIID subunit"/>
    <property type="match status" value="1"/>
</dbReference>
<keyword evidence="6" id="KW-0539">Nucleus</keyword>
<reference evidence="12" key="2">
    <citation type="submission" date="2020-01" db="EMBL/GenBank/DDBJ databases">
        <title>Population-level Yeast Reference Genomes.</title>
        <authorList>
            <person name="Yue J.-X."/>
        </authorList>
    </citation>
    <scope>NUCLEOTIDE SEQUENCE</scope>
    <source>
        <strain evidence="12">CBS432</strain>
    </source>
</reference>
<dbReference type="GO" id="GO:0005669">
    <property type="term" value="C:transcription factor TFIID complex"/>
    <property type="evidence" value="ECO:0007669"/>
    <property type="project" value="InterPro"/>
</dbReference>
<dbReference type="InterPro" id="IPR027268">
    <property type="entry name" value="Peptidase_M4/M1_CTD_sf"/>
</dbReference>
<dbReference type="GeneID" id="54629187"/>
<dbReference type="SUPFAM" id="SSF63737">
    <property type="entry name" value="Leukotriene A4 hydrolase N-terminal domain"/>
    <property type="match status" value="1"/>
</dbReference>
<evidence type="ECO:0000256" key="3">
    <source>
        <dbReference type="ARBA" id="ARBA00017363"/>
    </source>
</evidence>
<evidence type="ECO:0000256" key="2">
    <source>
        <dbReference type="ARBA" id="ARBA00010937"/>
    </source>
</evidence>
<feature type="region of interest" description="Disordered" evidence="9">
    <location>
        <begin position="254"/>
        <end position="332"/>
    </location>
</feature>
<dbReference type="PANTHER" id="PTHR15137:SF9">
    <property type="entry name" value="TRANSCRIPTION INITIATION FACTOR TFIID SUBUNIT 2"/>
    <property type="match status" value="1"/>
</dbReference>
<comment type="similarity">
    <text evidence="2">Belongs to the TAF2 family.</text>
</comment>
<dbReference type="InterPro" id="IPR037813">
    <property type="entry name" value="TAF2"/>
</dbReference>
<dbReference type="GO" id="GO:0003682">
    <property type="term" value="F:chromatin binding"/>
    <property type="evidence" value="ECO:0007669"/>
    <property type="project" value="TreeGrafter"/>
</dbReference>
<keyword evidence="4" id="KW-0805">Transcription regulation</keyword>
<dbReference type="SUPFAM" id="SSF55486">
    <property type="entry name" value="Metalloproteases ('zincins'), catalytic domain"/>
    <property type="match status" value="1"/>
</dbReference>
<accession>A0A8B8UMJ1</accession>
<feature type="region of interest" description="Disordered" evidence="9">
    <location>
        <begin position="774"/>
        <end position="793"/>
    </location>
</feature>
<evidence type="ECO:0000256" key="1">
    <source>
        <dbReference type="ARBA" id="ARBA00004123"/>
    </source>
</evidence>
<protein>
    <recommendedName>
        <fullName evidence="3">Transcription initiation factor TFIID subunit 2</fullName>
    </recommendedName>
    <alternativeName>
        <fullName evidence="8">TBP-associated factor 2</fullName>
    </alternativeName>
</protein>
<reference evidence="12" key="1">
    <citation type="journal article" date="2017" name="Nat. Genet.">
        <title>Contrasting evolutionary genome dynamics between domesticated and wild yeasts.</title>
        <authorList>
            <person name="Yue J.X."/>
            <person name="Li J."/>
            <person name="Aigrain L."/>
            <person name="Hallin J."/>
            <person name="Persson K."/>
            <person name="Oliver K."/>
            <person name="Bergstrom A."/>
            <person name="Coupland P."/>
            <person name="Warringer J."/>
            <person name="Lagomarsino M.C."/>
            <person name="Fischer G."/>
            <person name="Durbin R."/>
            <person name="Liti G."/>
        </authorList>
    </citation>
    <scope>NUCLEOTIDE SEQUENCE</scope>
    <source>
        <strain evidence="12">CBS432</strain>
    </source>
</reference>
<dbReference type="GO" id="GO:0000976">
    <property type="term" value="F:transcription cis-regulatory region binding"/>
    <property type="evidence" value="ECO:0007669"/>
    <property type="project" value="TreeGrafter"/>
</dbReference>
<evidence type="ECO:0000259" key="10">
    <source>
        <dbReference type="Pfam" id="PF25316"/>
    </source>
</evidence>
<feature type="domain" description="Transcription initiation factor TFIID subunit 2 Ig-like" evidence="10">
    <location>
        <begin position="672"/>
        <end position="855"/>
    </location>
</feature>
<sequence length="1411" mass="161416">MSFSKNATPRAIASESSTLHEMKFRNFRVAHEKISLDVDLATHCITGSATIIIIPLIQNLEYVTFDCKEMTIKDVLVENRRCDQFIHDDPFQTKLNGLVSQNVLYTDNSIEQSHFLRSKFGGLNEYPESASKSQLTIKIPSSIKISLEDANALSNYTPITPSIKTTPGFQESVFTPITLQIEYEIRNPKSGIKFDTVYADKPWLWNVYTSNGEICSSASYWVPCVDLLDEKSTWEIEFSIPKLVKNIGTSKLIGQNGEQGEKEKENTPEDDEEEGEKPARGIKEEEDKDINLKNSEESKNNKSEEVQDEEEEEEGESDEEEEERRNIEESSNPSLRDVVVCCSEYSNIKELPHPIDLTKKKCIFQIINPVAPHHIGWAIGAFNSWSLPLISPPSVGAEDELEEDKLRESVIDNVNDPMDDDLNSDIIPIQIFTLPTQEIDEATVINSTVVCQKIIDFYSKEFGSYPFTCYSIVFLPTAPSNHMDFAALGICNTRLLYPLEVIDKIFSTTNDFAWALANQWSCVNITPLDMNDYWCCLGIAGYMVLQVTKKLMGNNAYRYQLKCNSEAIVEQDFEKPPIGSTFTGNSRPISWSSEDLSFIQLKAPMILHILDRRMTKTERSFGMSRVLPKIFLQAMSGDLPNNSLTSSHFQHVCERVNKSKLENFFNEWVYGSGVPILRVTQRFNRKRMVIELGIRQVQDEELGHGKVVGEQGFFKSALDRLEHPNLNRTECFTGSMTIRIHEHDGTPYEHIVEIKDTFTKIDIQYNTKYRRLRKRGGGANEENGPENSNEEKPTVVDVNCLGNVYMSPEECSRFHLTEFNRTSESNELLKQNEAFEWIRIDSDLEWICKMHINQPDYMFSSQLRQDGDIDAQLEAIRYYEDVVVNGSSKSLVYSSILFRTAMDERYYFGIRLAACEALSRNIYDPTFTGGVKHLIQIFQILFCLEGSNIPKSNIFDNSTLYFLQRSIPKYLVKVRNENGKCPKLVKEFLLDILIYNENGENKYSDNAYVCGLIENVVEVAVNDSKDVAYVDKVKTQLFRYENLVNWLSSYESLIKTSIMFAKYKLHKVGAYEFSELLEMIFDTLSLGNNNADVARESFQNEYLMVLKIMLLEGGLKNKEALVLFTEILCFHEDSYIRDKSIDVLAGCVNVDVMDGSLDTISDDVKSSVQLVHSEVENIKSEDDIELFLSGHYVDDMKIKREKIGRQNINGLIQICRDMFKGYAPLKILLWDVLKLPILSLYQRKQIHDLVRVMYTLTNSFVVKLETPRERRLVAKMNGNGEDRLDIVIKRESILKVHIKKEVTSINEAPKKVNKIKISLKGDKPVRKVEKPISKPKVTNKQRKVKSHVNRMGSLPLRFVKIQQEPRGTVSLSSVPYSQFVQITKVTSRSFMVKIKTKPQAKNYYASLFTSQ</sequence>
<evidence type="ECO:0000256" key="7">
    <source>
        <dbReference type="ARBA" id="ARBA00025346"/>
    </source>
</evidence>
<dbReference type="Pfam" id="PF25316">
    <property type="entry name" value="TAF2_3rd"/>
    <property type="match status" value="1"/>
</dbReference>
<dbReference type="InterPro" id="IPR042097">
    <property type="entry name" value="Aminopeptidase_N-like_N_sf"/>
</dbReference>
<feature type="domain" description="Transcription initiation factor TFIID subunit 2 TPR repeats" evidence="11">
    <location>
        <begin position="856"/>
        <end position="1069"/>
    </location>
</feature>
<dbReference type="Gene3D" id="2.60.40.1730">
    <property type="entry name" value="tricorn interacting facor f3 domain"/>
    <property type="match status" value="1"/>
</dbReference>
<evidence type="ECO:0000256" key="4">
    <source>
        <dbReference type="ARBA" id="ARBA00023015"/>
    </source>
</evidence>
<dbReference type="Gene3D" id="1.10.390.10">
    <property type="entry name" value="Neutral Protease Domain 2"/>
    <property type="match status" value="1"/>
</dbReference>
<reference evidence="12" key="4">
    <citation type="submission" date="2025-08" db="UniProtKB">
        <authorList>
            <consortium name="RefSeq"/>
        </authorList>
    </citation>
    <scope>IDENTIFICATION</scope>
    <source>
        <strain evidence="12">CBS432</strain>
    </source>
</reference>
<comment type="subcellular location">
    <subcellularLocation>
        <location evidence="1">Nucleus</location>
    </subcellularLocation>
</comment>
<dbReference type="GO" id="GO:0006367">
    <property type="term" value="P:transcription initiation at RNA polymerase II promoter"/>
    <property type="evidence" value="ECO:0007669"/>
    <property type="project" value="TreeGrafter"/>
</dbReference>
<dbReference type="GO" id="GO:0016251">
    <property type="term" value="F:RNA polymerase II general transcription initiation factor activity"/>
    <property type="evidence" value="ECO:0007669"/>
    <property type="project" value="TreeGrafter"/>
</dbReference>
<evidence type="ECO:0000313" key="12">
    <source>
        <dbReference type="RefSeq" id="XP_033764983.1"/>
    </source>
</evidence>
<keyword evidence="5" id="KW-0804">Transcription</keyword>
<dbReference type="OrthoDB" id="308861at2759"/>
<evidence type="ECO:0000256" key="6">
    <source>
        <dbReference type="ARBA" id="ARBA00023242"/>
    </source>
</evidence>
<dbReference type="CDD" id="cd09839">
    <property type="entry name" value="M1_like_TAF2"/>
    <property type="match status" value="1"/>
</dbReference>
<feature type="compositionally biased region" description="Acidic residues" evidence="9">
    <location>
        <begin position="306"/>
        <end position="322"/>
    </location>
</feature>
<dbReference type="KEGG" id="spao:SPAR_C00960"/>
<dbReference type="Pfam" id="PF25577">
    <property type="entry name" value="TPR_TAF2_C"/>
    <property type="match status" value="1"/>
</dbReference>
<dbReference type="InterPro" id="IPR057345">
    <property type="entry name" value="Ig-like_TAF2"/>
</dbReference>
<dbReference type="PANTHER" id="PTHR15137">
    <property type="entry name" value="TRANSCRIPTION INITIATION FACTOR TFIID"/>
    <property type="match status" value="1"/>
</dbReference>
<dbReference type="InterPro" id="IPR057991">
    <property type="entry name" value="TPR_TAF2_C"/>
</dbReference>
<evidence type="ECO:0000256" key="9">
    <source>
        <dbReference type="SAM" id="MobiDB-lite"/>
    </source>
</evidence>
<reference evidence="12" key="3">
    <citation type="submission" date="2025-07" db="EMBL/GenBank/DDBJ databases">
        <authorList>
            <consortium name="NCBI Genome Project"/>
        </authorList>
    </citation>
    <scope>NUCLEOTIDE SEQUENCE</scope>
    <source>
        <strain evidence="12">CBS432</strain>
    </source>
</reference>
<comment type="function">
    <text evidence="7">Functions as a component of the DNA-binding general transcription factor complex TFIID. Binding of TFIID to a promoter (with or without TATA element) is the initial step in pre-initiation complex (PIC) formation. TFIID plays a key role in the regulation of gene expression by RNA polymerase II through different activities such as transcription activator interaction, core promoter recognition and selectivity, TFIIA and TFIIB interaction, chromatin modification (histone acetylation by TAF1), facilitation of DNA opening and initiation of transcription.</text>
</comment>
<organism evidence="12">
    <name type="scientific">Saccharomyces paradoxus</name>
    <name type="common">Yeast</name>
    <name type="synonym">Saccharomyces douglasii</name>
    <dbReference type="NCBI Taxonomy" id="27291"/>
    <lineage>
        <taxon>Eukaryota</taxon>
        <taxon>Fungi</taxon>
        <taxon>Dikarya</taxon>
        <taxon>Ascomycota</taxon>
        <taxon>Saccharomycotina</taxon>
        <taxon>Saccharomycetes</taxon>
        <taxon>Saccharomycetales</taxon>
        <taxon>Saccharomycetaceae</taxon>
        <taxon>Saccharomyces</taxon>
    </lineage>
</organism>
<feature type="compositionally biased region" description="Basic and acidic residues" evidence="9">
    <location>
        <begin position="276"/>
        <end position="305"/>
    </location>
</feature>
<dbReference type="RefSeq" id="XP_033764983.1">
    <property type="nucleotide sequence ID" value="XM_033909092.1"/>
</dbReference>
<gene>
    <name evidence="12" type="primary">TAF2</name>
    <name evidence="12" type="ORF">SPAR_C00960</name>
</gene>
<proteinExistence type="inferred from homology"/>
<evidence type="ECO:0000256" key="8">
    <source>
        <dbReference type="ARBA" id="ARBA00076306"/>
    </source>
</evidence>
<dbReference type="VEuPathDB" id="FungiDB:SPAR_C00960"/>
<evidence type="ECO:0000259" key="11">
    <source>
        <dbReference type="Pfam" id="PF25577"/>
    </source>
</evidence>
<evidence type="ECO:0000256" key="5">
    <source>
        <dbReference type="ARBA" id="ARBA00023163"/>
    </source>
</evidence>
<name>A0A8B8UMJ1_SACPA</name>